<evidence type="ECO:0000313" key="2">
    <source>
        <dbReference type="Proteomes" id="UP001374535"/>
    </source>
</evidence>
<gene>
    <name evidence="1" type="ORF">V8G54_015029</name>
</gene>
<protein>
    <submittedName>
        <fullName evidence="1">Uncharacterized protein</fullName>
    </submittedName>
</protein>
<sequence length="101" mass="10757">MVFNVADDGTLGDRSEGQDVANNEGGLLAAVEELPSVETFRGDEEFRLLLVAERMAECNLGKWSATTGIVDNVGDYSLQVAVAFAEIEAAKPRRTLAVVGV</sequence>
<keyword evidence="2" id="KW-1185">Reference proteome</keyword>
<evidence type="ECO:0000313" key="1">
    <source>
        <dbReference type="EMBL" id="WVZ10499.1"/>
    </source>
</evidence>
<name>A0AAQ3NHS1_VIGMU</name>
<dbReference type="EMBL" id="CP144696">
    <property type="protein sequence ID" value="WVZ10499.1"/>
    <property type="molecule type" value="Genomic_DNA"/>
</dbReference>
<dbReference type="Proteomes" id="UP001374535">
    <property type="component" value="Chromosome 5"/>
</dbReference>
<reference evidence="1 2" key="1">
    <citation type="journal article" date="2023" name="Life. Sci Alliance">
        <title>Evolutionary insights into 3D genome organization and epigenetic landscape of Vigna mungo.</title>
        <authorList>
            <person name="Junaid A."/>
            <person name="Singh B."/>
            <person name="Bhatia S."/>
        </authorList>
    </citation>
    <scope>NUCLEOTIDE SEQUENCE [LARGE SCALE GENOMIC DNA]</scope>
    <source>
        <strain evidence="1">Urdbean</strain>
    </source>
</reference>
<proteinExistence type="predicted"/>
<organism evidence="1 2">
    <name type="scientific">Vigna mungo</name>
    <name type="common">Black gram</name>
    <name type="synonym">Phaseolus mungo</name>
    <dbReference type="NCBI Taxonomy" id="3915"/>
    <lineage>
        <taxon>Eukaryota</taxon>
        <taxon>Viridiplantae</taxon>
        <taxon>Streptophyta</taxon>
        <taxon>Embryophyta</taxon>
        <taxon>Tracheophyta</taxon>
        <taxon>Spermatophyta</taxon>
        <taxon>Magnoliopsida</taxon>
        <taxon>eudicotyledons</taxon>
        <taxon>Gunneridae</taxon>
        <taxon>Pentapetalae</taxon>
        <taxon>rosids</taxon>
        <taxon>fabids</taxon>
        <taxon>Fabales</taxon>
        <taxon>Fabaceae</taxon>
        <taxon>Papilionoideae</taxon>
        <taxon>50 kb inversion clade</taxon>
        <taxon>NPAAA clade</taxon>
        <taxon>indigoferoid/millettioid clade</taxon>
        <taxon>Phaseoleae</taxon>
        <taxon>Vigna</taxon>
    </lineage>
</organism>
<accession>A0AAQ3NHS1</accession>
<dbReference type="AlphaFoldDB" id="A0AAQ3NHS1"/>